<reference evidence="1" key="1">
    <citation type="submission" date="2014-11" db="EMBL/GenBank/DDBJ databases">
        <authorList>
            <person name="Amaro Gonzalez C."/>
        </authorList>
    </citation>
    <scope>NUCLEOTIDE SEQUENCE</scope>
</reference>
<dbReference type="AlphaFoldDB" id="A0A0E9VWS6"/>
<accession>A0A0E9VWS6</accession>
<name>A0A0E9VWS6_ANGAN</name>
<reference evidence="1" key="2">
    <citation type="journal article" date="2015" name="Fish Shellfish Immunol.">
        <title>Early steps in the European eel (Anguilla anguilla)-Vibrio vulnificus interaction in the gills: Role of the RtxA13 toxin.</title>
        <authorList>
            <person name="Callol A."/>
            <person name="Pajuelo D."/>
            <person name="Ebbesson L."/>
            <person name="Teles M."/>
            <person name="MacKenzie S."/>
            <person name="Amaro C."/>
        </authorList>
    </citation>
    <scope>NUCLEOTIDE SEQUENCE</scope>
</reference>
<sequence length="18" mass="2213">MYSTFWLHFSLNSMNCKC</sequence>
<dbReference type="EMBL" id="GBXM01026847">
    <property type="protein sequence ID" value="JAH81730.1"/>
    <property type="molecule type" value="Transcribed_RNA"/>
</dbReference>
<evidence type="ECO:0000313" key="1">
    <source>
        <dbReference type="EMBL" id="JAH81730.1"/>
    </source>
</evidence>
<protein>
    <submittedName>
        <fullName evidence="1">Uncharacterized protein</fullName>
    </submittedName>
</protein>
<organism evidence="1">
    <name type="scientific">Anguilla anguilla</name>
    <name type="common">European freshwater eel</name>
    <name type="synonym">Muraena anguilla</name>
    <dbReference type="NCBI Taxonomy" id="7936"/>
    <lineage>
        <taxon>Eukaryota</taxon>
        <taxon>Metazoa</taxon>
        <taxon>Chordata</taxon>
        <taxon>Craniata</taxon>
        <taxon>Vertebrata</taxon>
        <taxon>Euteleostomi</taxon>
        <taxon>Actinopterygii</taxon>
        <taxon>Neopterygii</taxon>
        <taxon>Teleostei</taxon>
        <taxon>Anguilliformes</taxon>
        <taxon>Anguillidae</taxon>
        <taxon>Anguilla</taxon>
    </lineage>
</organism>
<proteinExistence type="predicted"/>